<keyword evidence="7" id="KW-1185">Reference proteome</keyword>
<dbReference type="CDD" id="cd00552">
    <property type="entry name" value="RaiA"/>
    <property type="match status" value="1"/>
</dbReference>
<dbReference type="EMBL" id="CT573213">
    <property type="protein sequence ID" value="CAJ59964.1"/>
    <property type="molecule type" value="Genomic_DNA"/>
</dbReference>
<reference evidence="6 7" key="1">
    <citation type="journal article" date="2007" name="Genome Res.">
        <title>Genome characteristics of facultatively symbiotic Frankia sp. strains reflect host range and host plant biogeography.</title>
        <authorList>
            <person name="Normand P."/>
            <person name="Lapierre P."/>
            <person name="Tisa L.S."/>
            <person name="Gogarten J.P."/>
            <person name="Alloisio N."/>
            <person name="Bagnarol E."/>
            <person name="Bassi C.A."/>
            <person name="Berry A.M."/>
            <person name="Bickhart D.M."/>
            <person name="Choisne N."/>
            <person name="Couloux A."/>
            <person name="Cournoyer B."/>
            <person name="Cruveiller S."/>
            <person name="Daubin V."/>
            <person name="Demange N."/>
            <person name="Francino M.P."/>
            <person name="Goltsman E."/>
            <person name="Huang Y."/>
            <person name="Kopp O.R."/>
            <person name="Labarre L."/>
            <person name="Lapidus A."/>
            <person name="Lavire C."/>
            <person name="Marechal J."/>
            <person name="Martinez M."/>
            <person name="Mastronunzio J.E."/>
            <person name="Mullin B.C."/>
            <person name="Niemann J."/>
            <person name="Pujic P."/>
            <person name="Rawnsley T."/>
            <person name="Rouy Z."/>
            <person name="Schenowitz C."/>
            <person name="Sellstedt A."/>
            <person name="Tavares F."/>
            <person name="Tomkins J.P."/>
            <person name="Vallenet D."/>
            <person name="Valverde C."/>
            <person name="Wall L.G."/>
            <person name="Wang Y."/>
            <person name="Medigue C."/>
            <person name="Benson D.R."/>
        </authorList>
    </citation>
    <scope>NUCLEOTIDE SEQUENCE [LARGE SCALE GENOMIC DNA]</scope>
    <source>
        <strain evidence="7">DSM 45986 / CECT 9034 / ACN14a</strain>
    </source>
</reference>
<organism evidence="6 7">
    <name type="scientific">Frankia alni (strain DSM 45986 / CECT 9034 / ACN14a)</name>
    <dbReference type="NCBI Taxonomy" id="326424"/>
    <lineage>
        <taxon>Bacteria</taxon>
        <taxon>Bacillati</taxon>
        <taxon>Actinomycetota</taxon>
        <taxon>Actinomycetes</taxon>
        <taxon>Frankiales</taxon>
        <taxon>Frankiaceae</taxon>
        <taxon>Frankia</taxon>
    </lineage>
</organism>
<gene>
    <name evidence="3" type="primary">hpf</name>
    <name evidence="6" type="ordered locus">FRAAL1303</name>
</gene>
<dbReference type="Proteomes" id="UP000000657">
    <property type="component" value="Chromosome"/>
</dbReference>
<comment type="subcellular location">
    <subcellularLocation>
        <location evidence="3">Cytoplasm</location>
    </subcellularLocation>
</comment>
<protein>
    <recommendedName>
        <fullName evidence="3">Ribosome hibernation promoting factor</fullName>
        <shortName evidence="3">HPF</shortName>
    </recommendedName>
</protein>
<dbReference type="InterPro" id="IPR038416">
    <property type="entry name" value="Ribosom_S30AE_C_sf"/>
</dbReference>
<dbReference type="PANTHER" id="PTHR33231:SF1">
    <property type="entry name" value="30S RIBOSOMAL PROTEIN"/>
    <property type="match status" value="1"/>
</dbReference>
<dbReference type="Pfam" id="PF16321">
    <property type="entry name" value="Ribosom_S30AE_C"/>
    <property type="match status" value="1"/>
</dbReference>
<sequence length="267" mass="28528">MDRVDIVVKGRHTAVPERFRNHVEAKLAKLERLDSNIISVDVELSKEHNPRLSDVCDRVELTVYSRGPVIRAEAAAADCYAALDLATGKLAERLRRAADRRVRHHANHAGAKQSGITSVPLESLMPLEGTRPADLRPVAEAAPSGGNAARPVVAAPADSLTAAHSPAGQGEGAEQEPLVVREKTHEAEPMTLEDALSNMELVGHDFYLFLDVDLGLPSVVYRRVGYDYGVIRLSGSAGAVAAASLDAHHDVDRSAQDRGAFASSAAL</sequence>
<evidence type="ECO:0000256" key="1">
    <source>
        <dbReference type="ARBA" id="ARBA00022490"/>
    </source>
</evidence>
<dbReference type="FunFam" id="3.30.505.50:FF:000002">
    <property type="entry name" value="Ribosome hibernation promoting factor"/>
    <property type="match status" value="1"/>
</dbReference>
<keyword evidence="2 3" id="KW-0810">Translation regulation</keyword>
<dbReference type="GO" id="GO:0045900">
    <property type="term" value="P:negative regulation of translational elongation"/>
    <property type="evidence" value="ECO:0007669"/>
    <property type="project" value="TreeGrafter"/>
</dbReference>
<dbReference type="InterPro" id="IPR050574">
    <property type="entry name" value="HPF/YfiA_ribosome-assoc"/>
</dbReference>
<dbReference type="GO" id="GO:0043024">
    <property type="term" value="F:ribosomal small subunit binding"/>
    <property type="evidence" value="ECO:0007669"/>
    <property type="project" value="TreeGrafter"/>
</dbReference>
<dbReference type="InterPro" id="IPR036567">
    <property type="entry name" value="RHF-like"/>
</dbReference>
<dbReference type="AlphaFoldDB" id="Q0RR58"/>
<dbReference type="GO" id="GO:0022627">
    <property type="term" value="C:cytosolic small ribosomal subunit"/>
    <property type="evidence" value="ECO:0007669"/>
    <property type="project" value="TreeGrafter"/>
</dbReference>
<dbReference type="NCBIfam" id="TIGR00741">
    <property type="entry name" value="yfiA"/>
    <property type="match status" value="1"/>
</dbReference>
<dbReference type="HOGENOM" id="CLU_071472_0_0_11"/>
<dbReference type="KEGG" id="fal:FRAAL1303"/>
<dbReference type="SUPFAM" id="SSF69754">
    <property type="entry name" value="Ribosome binding protein Y (YfiA homologue)"/>
    <property type="match status" value="1"/>
</dbReference>
<evidence type="ECO:0000313" key="7">
    <source>
        <dbReference type="Proteomes" id="UP000000657"/>
    </source>
</evidence>
<dbReference type="eggNOG" id="COG1544">
    <property type="taxonomic scope" value="Bacteria"/>
</dbReference>
<feature type="domain" description="Sigma 54 modulation/S30EA ribosomal protein C-terminal" evidence="5">
    <location>
        <begin position="174"/>
        <end position="230"/>
    </location>
</feature>
<evidence type="ECO:0000256" key="4">
    <source>
        <dbReference type="SAM" id="MobiDB-lite"/>
    </source>
</evidence>
<dbReference type="InterPro" id="IPR034694">
    <property type="entry name" value="HPF_long/plastid"/>
</dbReference>
<comment type="function">
    <text evidence="3">Required for dimerization of active 70S ribosomes into 100S ribosomes in stationary phase; 100S ribosomes are translationally inactive and sometimes present during exponential growth.</text>
</comment>
<dbReference type="InterPro" id="IPR032528">
    <property type="entry name" value="Ribosom_S30AE_C"/>
</dbReference>
<dbReference type="Pfam" id="PF02482">
    <property type="entry name" value="Ribosomal_S30AE"/>
    <property type="match status" value="1"/>
</dbReference>
<comment type="subunit">
    <text evidence="3">Interacts with 100S ribosomes.</text>
</comment>
<feature type="region of interest" description="Disordered" evidence="4">
    <location>
        <begin position="157"/>
        <end position="176"/>
    </location>
</feature>
<dbReference type="InterPro" id="IPR003489">
    <property type="entry name" value="RHF/RaiA"/>
</dbReference>
<dbReference type="HAMAP" id="MF_00839">
    <property type="entry name" value="HPF"/>
    <property type="match status" value="1"/>
</dbReference>
<evidence type="ECO:0000313" key="6">
    <source>
        <dbReference type="EMBL" id="CAJ59964.1"/>
    </source>
</evidence>
<dbReference type="Gene3D" id="3.30.160.100">
    <property type="entry name" value="Ribosome hibernation promotion factor-like"/>
    <property type="match status" value="1"/>
</dbReference>
<accession>Q0RR58</accession>
<dbReference type="PANTHER" id="PTHR33231">
    <property type="entry name" value="30S RIBOSOMAL PROTEIN"/>
    <property type="match status" value="1"/>
</dbReference>
<evidence type="ECO:0000259" key="5">
    <source>
        <dbReference type="Pfam" id="PF16321"/>
    </source>
</evidence>
<comment type="similarity">
    <text evidence="3">Belongs to the HPF/YfiA ribosome-associated protein family. Long HPF subfamily.</text>
</comment>
<proteinExistence type="inferred from homology"/>
<dbReference type="Gene3D" id="3.30.505.50">
    <property type="entry name" value="Sigma 54 modulation/S30EA ribosomal protein, C-terminal domain"/>
    <property type="match status" value="1"/>
</dbReference>
<keyword evidence="1 3" id="KW-0963">Cytoplasm</keyword>
<evidence type="ECO:0000256" key="3">
    <source>
        <dbReference type="HAMAP-Rule" id="MF_00839"/>
    </source>
</evidence>
<feature type="region of interest" description="Disordered" evidence="4">
    <location>
        <begin position="101"/>
        <end position="120"/>
    </location>
</feature>
<name>Q0RR58_FRAAA</name>
<dbReference type="STRING" id="326424.FRAAL1303"/>
<evidence type="ECO:0000256" key="2">
    <source>
        <dbReference type="ARBA" id="ARBA00022845"/>
    </source>
</evidence>